<dbReference type="AlphaFoldDB" id="A0A1F7I8A4"/>
<keyword evidence="1" id="KW-0812">Transmembrane</keyword>
<dbReference type="STRING" id="1802056.A2954_02290"/>
<feature type="transmembrane region" description="Helical" evidence="1">
    <location>
        <begin position="70"/>
        <end position="88"/>
    </location>
</feature>
<feature type="transmembrane region" description="Helical" evidence="1">
    <location>
        <begin position="110"/>
        <end position="128"/>
    </location>
</feature>
<gene>
    <name evidence="2" type="ORF">A2954_02290</name>
</gene>
<evidence type="ECO:0000256" key="1">
    <source>
        <dbReference type="SAM" id="Phobius"/>
    </source>
</evidence>
<accession>A0A1F7I8A4</accession>
<sequence length="156" mass="17007">MSSSLSHSGGVVIFDIRQILPGLSNAFFPYRCYHLANMSDYDKWGNRAPGVPDPMDTFKPHSHRLINSRLLLGGAVVWTIGSFIAPLAKPLFPQETHGIVDALASNVCKGIDLIGVGLLAINAGVNAIRTRRAQREFNRSEASMHSNDSMFTGRGQ</sequence>
<dbReference type="EMBL" id="MGAG01000039">
    <property type="protein sequence ID" value="OGK39597.1"/>
    <property type="molecule type" value="Genomic_DNA"/>
</dbReference>
<keyword evidence="1" id="KW-1133">Transmembrane helix</keyword>
<evidence type="ECO:0000313" key="2">
    <source>
        <dbReference type="EMBL" id="OGK39597.1"/>
    </source>
</evidence>
<dbReference type="Proteomes" id="UP000177698">
    <property type="component" value="Unassembled WGS sequence"/>
</dbReference>
<proteinExistence type="predicted"/>
<comment type="caution">
    <text evidence="2">The sequence shown here is derived from an EMBL/GenBank/DDBJ whole genome shotgun (WGS) entry which is preliminary data.</text>
</comment>
<evidence type="ECO:0000313" key="3">
    <source>
        <dbReference type="Proteomes" id="UP000177698"/>
    </source>
</evidence>
<keyword evidence="1" id="KW-0472">Membrane</keyword>
<organism evidence="2 3">
    <name type="scientific">Candidatus Roizmanbacteria bacterium RIFCSPLOWO2_01_FULL_37_12</name>
    <dbReference type="NCBI Taxonomy" id="1802056"/>
    <lineage>
        <taxon>Bacteria</taxon>
        <taxon>Candidatus Roizmaniibacteriota</taxon>
    </lineage>
</organism>
<reference evidence="2 3" key="1">
    <citation type="journal article" date="2016" name="Nat. Commun.">
        <title>Thousands of microbial genomes shed light on interconnected biogeochemical processes in an aquifer system.</title>
        <authorList>
            <person name="Anantharaman K."/>
            <person name="Brown C.T."/>
            <person name="Hug L.A."/>
            <person name="Sharon I."/>
            <person name="Castelle C.J."/>
            <person name="Probst A.J."/>
            <person name="Thomas B.C."/>
            <person name="Singh A."/>
            <person name="Wilkins M.J."/>
            <person name="Karaoz U."/>
            <person name="Brodie E.L."/>
            <person name="Williams K.H."/>
            <person name="Hubbard S.S."/>
            <person name="Banfield J.F."/>
        </authorList>
    </citation>
    <scope>NUCLEOTIDE SEQUENCE [LARGE SCALE GENOMIC DNA]</scope>
</reference>
<protein>
    <submittedName>
        <fullName evidence="2">Uncharacterized protein</fullName>
    </submittedName>
</protein>
<name>A0A1F7I8A4_9BACT</name>